<evidence type="ECO:0000256" key="2">
    <source>
        <dbReference type="SAM" id="Coils"/>
    </source>
</evidence>
<dbReference type="InterPro" id="IPR036737">
    <property type="entry name" value="OmpA-like_sf"/>
</dbReference>
<evidence type="ECO:0000259" key="3">
    <source>
        <dbReference type="PROSITE" id="PS51123"/>
    </source>
</evidence>
<keyword evidence="5" id="KW-1185">Reference proteome</keyword>
<dbReference type="CDD" id="cd07185">
    <property type="entry name" value="OmpA_C-like"/>
    <property type="match status" value="1"/>
</dbReference>
<dbReference type="Gene3D" id="3.30.1330.60">
    <property type="entry name" value="OmpA-like domain"/>
    <property type="match status" value="1"/>
</dbReference>
<dbReference type="OrthoDB" id="9815217at2"/>
<accession>A0A2S6I5Y7</accession>
<feature type="coiled-coil region" evidence="2">
    <location>
        <begin position="38"/>
        <end position="100"/>
    </location>
</feature>
<keyword evidence="2" id="KW-0175">Coiled coil</keyword>
<keyword evidence="1" id="KW-0472">Membrane</keyword>
<proteinExistence type="predicted"/>
<dbReference type="EMBL" id="PTJC01000006">
    <property type="protein sequence ID" value="PPK86521.1"/>
    <property type="molecule type" value="Genomic_DNA"/>
</dbReference>
<dbReference type="GO" id="GO:0016020">
    <property type="term" value="C:membrane"/>
    <property type="evidence" value="ECO:0007669"/>
    <property type="project" value="UniProtKB-UniRule"/>
</dbReference>
<dbReference type="InterPro" id="IPR006665">
    <property type="entry name" value="OmpA-like"/>
</dbReference>
<dbReference type="InterPro" id="IPR050330">
    <property type="entry name" value="Bact_OuterMem_StrucFunc"/>
</dbReference>
<dbReference type="PANTHER" id="PTHR30329:SF21">
    <property type="entry name" value="LIPOPROTEIN YIAD-RELATED"/>
    <property type="match status" value="1"/>
</dbReference>
<dbReference type="RefSeq" id="WP_104420949.1">
    <property type="nucleotide sequence ID" value="NZ_PTJC01000006.1"/>
</dbReference>
<gene>
    <name evidence="4" type="ORF">CLV84_3452</name>
</gene>
<protein>
    <submittedName>
        <fullName evidence="4">Chemotaxis protein MotB</fullName>
    </submittedName>
</protein>
<dbReference type="AlphaFoldDB" id="A0A2S6I5Y7"/>
<name>A0A2S6I5Y7_9BACT</name>
<feature type="domain" description="OmpA-like" evidence="3">
    <location>
        <begin position="162"/>
        <end position="284"/>
    </location>
</feature>
<dbReference type="PROSITE" id="PS51257">
    <property type="entry name" value="PROKAR_LIPOPROTEIN"/>
    <property type="match status" value="1"/>
</dbReference>
<reference evidence="4 5" key="1">
    <citation type="submission" date="2018-02" db="EMBL/GenBank/DDBJ databases">
        <title>Genomic Encyclopedia of Archaeal and Bacterial Type Strains, Phase II (KMG-II): from individual species to whole genera.</title>
        <authorList>
            <person name="Goeker M."/>
        </authorList>
    </citation>
    <scope>NUCLEOTIDE SEQUENCE [LARGE SCALE GENOMIC DNA]</scope>
    <source>
        <strain evidence="4 5">DSM 29526</strain>
    </source>
</reference>
<evidence type="ECO:0000313" key="4">
    <source>
        <dbReference type="EMBL" id="PPK86521.1"/>
    </source>
</evidence>
<dbReference type="PROSITE" id="PS51123">
    <property type="entry name" value="OMPA_2"/>
    <property type="match status" value="1"/>
</dbReference>
<dbReference type="PANTHER" id="PTHR30329">
    <property type="entry name" value="STATOR ELEMENT OF FLAGELLAR MOTOR COMPLEX"/>
    <property type="match status" value="1"/>
</dbReference>
<evidence type="ECO:0000256" key="1">
    <source>
        <dbReference type="PROSITE-ProRule" id="PRU00473"/>
    </source>
</evidence>
<evidence type="ECO:0000313" key="5">
    <source>
        <dbReference type="Proteomes" id="UP000237662"/>
    </source>
</evidence>
<comment type="caution">
    <text evidence="4">The sequence shown here is derived from an EMBL/GenBank/DDBJ whole genome shotgun (WGS) entry which is preliminary data.</text>
</comment>
<organism evidence="4 5">
    <name type="scientific">Neolewinella xylanilytica</name>
    <dbReference type="NCBI Taxonomy" id="1514080"/>
    <lineage>
        <taxon>Bacteria</taxon>
        <taxon>Pseudomonadati</taxon>
        <taxon>Bacteroidota</taxon>
        <taxon>Saprospiria</taxon>
        <taxon>Saprospirales</taxon>
        <taxon>Lewinellaceae</taxon>
        <taxon>Neolewinella</taxon>
    </lineage>
</organism>
<sequence>MLKNSLLFLVLLLGLTSCVSKKKFESLQADVTSRDELIAQRDQELNRYAQQLAECERRELQLENELETANAQATLREEQVVDLREQRDRQLTQLEGLTNLSQGASQNISQTLSQLEGKDRYIRVLQAAKSRADSINLALAVNLKSVLRDGIEDEDVTIEVDKTVVYINLSDKMLYKSGSYQITDRAAEVLEKIASIAKSRPSLEIMVEGYTDNVPINTNCVKDNWDLSVLRATAVVKALENKFDIDPNRLIAAGRGEYNQLVDNTTAENRSINRRTRIILLPRLDQFYDLLDPTKVPE</sequence>
<dbReference type="Proteomes" id="UP000237662">
    <property type="component" value="Unassembled WGS sequence"/>
</dbReference>
<dbReference type="Pfam" id="PF00691">
    <property type="entry name" value="OmpA"/>
    <property type="match status" value="1"/>
</dbReference>
<dbReference type="SUPFAM" id="SSF103088">
    <property type="entry name" value="OmpA-like"/>
    <property type="match status" value="1"/>
</dbReference>